<dbReference type="Gramene" id="OPUNC12G16230.1">
    <property type="protein sequence ID" value="OPUNC12G16230.1"/>
    <property type="gene ID" value="OPUNC12G16230"/>
</dbReference>
<dbReference type="EnsemblPlants" id="OPUNC12G16230.1">
    <property type="protein sequence ID" value="OPUNC12G16230.1"/>
    <property type="gene ID" value="OPUNC12G16230"/>
</dbReference>
<organism evidence="7">
    <name type="scientific">Oryza punctata</name>
    <name type="common">Red rice</name>
    <dbReference type="NCBI Taxonomy" id="4537"/>
    <lineage>
        <taxon>Eukaryota</taxon>
        <taxon>Viridiplantae</taxon>
        <taxon>Streptophyta</taxon>
        <taxon>Embryophyta</taxon>
        <taxon>Tracheophyta</taxon>
        <taxon>Spermatophyta</taxon>
        <taxon>Magnoliopsida</taxon>
        <taxon>Liliopsida</taxon>
        <taxon>Poales</taxon>
        <taxon>Poaceae</taxon>
        <taxon>BOP clade</taxon>
        <taxon>Oryzoideae</taxon>
        <taxon>Oryzeae</taxon>
        <taxon>Oryzinae</taxon>
        <taxon>Oryza</taxon>
    </lineage>
</organism>
<dbReference type="STRING" id="4537.A0A0E0MPB2"/>
<dbReference type="GO" id="GO:0046983">
    <property type="term" value="F:protein dimerization activity"/>
    <property type="evidence" value="ECO:0007669"/>
    <property type="project" value="InterPro"/>
</dbReference>
<dbReference type="SUPFAM" id="SSF47459">
    <property type="entry name" value="HLH, helix-loop-helix DNA-binding domain"/>
    <property type="match status" value="1"/>
</dbReference>
<dbReference type="InterPro" id="IPR011598">
    <property type="entry name" value="bHLH_dom"/>
</dbReference>
<reference evidence="7" key="1">
    <citation type="submission" date="2015-04" db="UniProtKB">
        <authorList>
            <consortium name="EnsemblPlants"/>
        </authorList>
    </citation>
    <scope>IDENTIFICATION</scope>
</reference>
<evidence type="ECO:0000256" key="5">
    <source>
        <dbReference type="SAM" id="MobiDB-lite"/>
    </source>
</evidence>
<dbReference type="HOGENOM" id="CLU_895401_0_0_1"/>
<evidence type="ECO:0000313" key="8">
    <source>
        <dbReference type="Proteomes" id="UP000026962"/>
    </source>
</evidence>
<keyword evidence="3" id="KW-0238">DNA-binding</keyword>
<name>A0A0E0MPB2_ORYPU</name>
<dbReference type="PANTHER" id="PTHR45855:SF24">
    <property type="entry name" value="HELIX-LOOP-HELIX DNA-BINDING DOMAIN CONTAINING PROTEIN, EXPRESSED"/>
    <property type="match status" value="1"/>
</dbReference>
<dbReference type="InterPro" id="IPR036638">
    <property type="entry name" value="HLH_DNA-bd_sf"/>
</dbReference>
<dbReference type="PANTHER" id="PTHR45855">
    <property type="entry name" value="TRANSCRIPTION FACTOR PIF1-RELATED"/>
    <property type="match status" value="1"/>
</dbReference>
<dbReference type="AlphaFoldDB" id="A0A0E0MPB2"/>
<keyword evidence="4" id="KW-0804">Transcription</keyword>
<feature type="compositionally biased region" description="Basic and acidic residues" evidence="5">
    <location>
        <begin position="182"/>
        <end position="196"/>
    </location>
</feature>
<keyword evidence="2" id="KW-0805">Transcription regulation</keyword>
<keyword evidence="8" id="KW-1185">Reference proteome</keyword>
<feature type="domain" description="BHLH" evidence="6">
    <location>
        <begin position="182"/>
        <end position="234"/>
    </location>
</feature>
<evidence type="ECO:0000256" key="2">
    <source>
        <dbReference type="ARBA" id="ARBA00023015"/>
    </source>
</evidence>
<evidence type="ECO:0000313" key="7">
    <source>
        <dbReference type="EnsemblPlants" id="OPUNC12G16230.1"/>
    </source>
</evidence>
<dbReference type="Gene3D" id="4.10.280.10">
    <property type="entry name" value="Helix-loop-helix DNA-binding domain"/>
    <property type="match status" value="1"/>
</dbReference>
<dbReference type="InterPro" id="IPR031066">
    <property type="entry name" value="bHLH_ALC-like_plant"/>
</dbReference>
<evidence type="ECO:0000256" key="4">
    <source>
        <dbReference type="ARBA" id="ARBA00023163"/>
    </source>
</evidence>
<accession>A0A0E0MPB2</accession>
<feature type="region of interest" description="Disordered" evidence="5">
    <location>
        <begin position="163"/>
        <end position="196"/>
    </location>
</feature>
<comment type="similarity">
    <text evidence="1">Belongs to the bHLH protein family.</text>
</comment>
<sequence>MMSFPYSSGDLGEAAAAAAAVDITLDQMFQDYDGSTYVYLELVHDLMHAYSISGVLINTNLVCYSDDDLFEFVWESCGGGEVDGGAGEMQHAAGVPCCHRLLPGSAPEPPSEDEMAAWLSTIVTGSGGGSDDVRDAVNMAAGDHQDPAVKPDGEPLTEKIDKRLPTRTEERRAKHKARRNPRYAETHGLTEKRRRSKINEKFKMLQQLVPGCDKLSLRAVEPILDTGPDSPLHEVTAAATPGNVSDDSDEVSSRVPRRAATAVGAAGGGRRRRRTAIAGWWSPSTTGAGVSVGDDGDACGGASIDLSFVHW</sequence>
<dbReference type="PROSITE" id="PS50888">
    <property type="entry name" value="BHLH"/>
    <property type="match status" value="1"/>
</dbReference>
<protein>
    <recommendedName>
        <fullName evidence="6">BHLH domain-containing protein</fullName>
    </recommendedName>
</protein>
<evidence type="ECO:0000259" key="6">
    <source>
        <dbReference type="PROSITE" id="PS50888"/>
    </source>
</evidence>
<evidence type="ECO:0000256" key="1">
    <source>
        <dbReference type="ARBA" id="ARBA00005510"/>
    </source>
</evidence>
<dbReference type="Pfam" id="PF00010">
    <property type="entry name" value="HLH"/>
    <property type="match status" value="1"/>
</dbReference>
<dbReference type="GO" id="GO:0005634">
    <property type="term" value="C:nucleus"/>
    <property type="evidence" value="ECO:0007669"/>
    <property type="project" value="TreeGrafter"/>
</dbReference>
<proteinExistence type="inferred from homology"/>
<feature type="compositionally biased region" description="Basic and acidic residues" evidence="5">
    <location>
        <begin position="163"/>
        <end position="172"/>
    </location>
</feature>
<reference evidence="7" key="2">
    <citation type="submission" date="2018-05" db="EMBL/GenBank/DDBJ databases">
        <title>OpunRS2 (Oryza punctata Reference Sequence Version 2).</title>
        <authorList>
            <person name="Zhang J."/>
            <person name="Kudrna D."/>
            <person name="Lee S."/>
            <person name="Talag J."/>
            <person name="Welchert J."/>
            <person name="Wing R.A."/>
        </authorList>
    </citation>
    <scope>NUCLEOTIDE SEQUENCE [LARGE SCALE GENOMIC DNA]</scope>
</reference>
<dbReference type="GO" id="GO:0003677">
    <property type="term" value="F:DNA binding"/>
    <property type="evidence" value="ECO:0007669"/>
    <property type="project" value="UniProtKB-KW"/>
</dbReference>
<dbReference type="Proteomes" id="UP000026962">
    <property type="component" value="Chromosome 12"/>
</dbReference>
<evidence type="ECO:0000256" key="3">
    <source>
        <dbReference type="ARBA" id="ARBA00023125"/>
    </source>
</evidence>